<name>A0A2U1DNE4_9FIRM</name>
<dbReference type="RefSeq" id="WP_116480496.1">
    <property type="nucleotide sequence ID" value="NZ_QEKV01000010.1"/>
</dbReference>
<dbReference type="PANTHER" id="PTHR21240:SF28">
    <property type="entry name" value="ISO-OROTATE DECARBOXYLASE (EUROFUNG)"/>
    <property type="match status" value="1"/>
</dbReference>
<keyword evidence="4" id="KW-1185">Reference proteome</keyword>
<accession>A0A2U1DNE4</accession>
<dbReference type="SUPFAM" id="SSF51556">
    <property type="entry name" value="Metallo-dependent hydrolases"/>
    <property type="match status" value="1"/>
</dbReference>
<dbReference type="GO" id="GO:0019748">
    <property type="term" value="P:secondary metabolic process"/>
    <property type="evidence" value="ECO:0007669"/>
    <property type="project" value="TreeGrafter"/>
</dbReference>
<protein>
    <submittedName>
        <fullName evidence="3">Putative TIM-barrel fold metal-dependent hydrolase</fullName>
    </submittedName>
</protein>
<dbReference type="Proteomes" id="UP000245793">
    <property type="component" value="Unassembled WGS sequence"/>
</dbReference>
<dbReference type="InterPro" id="IPR032466">
    <property type="entry name" value="Metal_Hydrolase"/>
</dbReference>
<evidence type="ECO:0000313" key="3">
    <source>
        <dbReference type="EMBL" id="PVY89204.1"/>
    </source>
</evidence>
<evidence type="ECO:0000256" key="1">
    <source>
        <dbReference type="ARBA" id="ARBA00023239"/>
    </source>
</evidence>
<dbReference type="GO" id="GO:0016787">
    <property type="term" value="F:hydrolase activity"/>
    <property type="evidence" value="ECO:0007669"/>
    <property type="project" value="UniProtKB-KW"/>
</dbReference>
<dbReference type="InterPro" id="IPR006680">
    <property type="entry name" value="Amidohydro-rel"/>
</dbReference>
<evidence type="ECO:0000313" key="4">
    <source>
        <dbReference type="Proteomes" id="UP000245793"/>
    </source>
</evidence>
<comment type="caution">
    <text evidence="3">The sequence shown here is derived from an EMBL/GenBank/DDBJ whole genome shotgun (WGS) entry which is preliminary data.</text>
</comment>
<sequence length="280" mass="32357">MKWREIPKVDAHAHLVTDEFREYFEGDPGCEWTYSKKEYFIELSKKYNVKKFILQPTNDPFMYQETTKNNNWLGEVVRNSDGLFLAFADIQNIGAYMLDVAVEQLEDAIKKDGLSGLKIHPNNLNIPFDDLRMVPILRKSAELEIPVMVHSNPTMVGFHDDCAPDRINKMIQVFPDITFITSHLGGMKWQDALSGTTFADISYILPKLYEIYGAGMTERILKNFGADRLIFGTDFPQVYKTKAEDVYNRYCDILDEMNFSADEMEKIAYKNICEILNIEI</sequence>
<keyword evidence="3" id="KW-0378">Hydrolase</keyword>
<proteinExistence type="predicted"/>
<dbReference type="GO" id="GO:0005737">
    <property type="term" value="C:cytoplasm"/>
    <property type="evidence" value="ECO:0007669"/>
    <property type="project" value="TreeGrafter"/>
</dbReference>
<dbReference type="GO" id="GO:0016831">
    <property type="term" value="F:carboxy-lyase activity"/>
    <property type="evidence" value="ECO:0007669"/>
    <property type="project" value="InterPro"/>
</dbReference>
<feature type="domain" description="Amidohydrolase-related" evidence="2">
    <location>
        <begin position="9"/>
        <end position="275"/>
    </location>
</feature>
<dbReference type="EMBL" id="QEKV01000010">
    <property type="protein sequence ID" value="PVY89204.1"/>
    <property type="molecule type" value="Genomic_DNA"/>
</dbReference>
<dbReference type="PANTHER" id="PTHR21240">
    <property type="entry name" value="2-AMINO-3-CARBOXYLMUCONATE-6-SEMIALDEHYDE DECARBOXYLASE"/>
    <property type="match status" value="1"/>
</dbReference>
<evidence type="ECO:0000259" key="2">
    <source>
        <dbReference type="Pfam" id="PF04909"/>
    </source>
</evidence>
<dbReference type="Gene3D" id="3.20.20.140">
    <property type="entry name" value="Metal-dependent hydrolases"/>
    <property type="match status" value="1"/>
</dbReference>
<keyword evidence="1" id="KW-0456">Lyase</keyword>
<dbReference type="Pfam" id="PF04909">
    <property type="entry name" value="Amidohydro_2"/>
    <property type="match status" value="1"/>
</dbReference>
<dbReference type="InterPro" id="IPR032465">
    <property type="entry name" value="ACMSD"/>
</dbReference>
<dbReference type="AlphaFoldDB" id="A0A2U1DNE4"/>
<reference evidence="3 4" key="1">
    <citation type="submission" date="2018-04" db="EMBL/GenBank/DDBJ databases">
        <title>Genomic Encyclopedia of Type Strains, Phase IV (KMG-IV): sequencing the most valuable type-strain genomes for metagenomic binning, comparative biology and taxonomic classification.</title>
        <authorList>
            <person name="Goeker M."/>
        </authorList>
    </citation>
    <scope>NUCLEOTIDE SEQUENCE [LARGE SCALE GENOMIC DNA]</scope>
    <source>
        <strain evidence="3 4">DSM 20705</strain>
    </source>
</reference>
<organism evidence="3 4">
    <name type="scientific">Ezakiella coagulans</name>
    <dbReference type="NCBI Taxonomy" id="46507"/>
    <lineage>
        <taxon>Bacteria</taxon>
        <taxon>Bacillati</taxon>
        <taxon>Bacillota</taxon>
        <taxon>Tissierellia</taxon>
        <taxon>Ezakiella</taxon>
    </lineage>
</organism>
<gene>
    <name evidence="3" type="ORF">C7381_11042</name>
</gene>